<dbReference type="EMBL" id="LR798406">
    <property type="protein sequence ID" value="CAB5230055.1"/>
    <property type="molecule type" value="Genomic_DNA"/>
</dbReference>
<name>A0A6J5QNP9_9CAUD</name>
<evidence type="ECO:0000313" key="3">
    <source>
        <dbReference type="EMBL" id="CAB4202848.1"/>
    </source>
</evidence>
<gene>
    <name evidence="1" type="ORF">UFOVP1022_56</name>
    <name evidence="2" type="ORF">UFOVP1110_42</name>
    <name evidence="3" type="ORF">UFOVP1378_44</name>
    <name evidence="4" type="ORF">UFOVP1474_42</name>
    <name evidence="5" type="ORF">UFOVP1561_28</name>
</gene>
<evidence type="ECO:0000313" key="5">
    <source>
        <dbReference type="EMBL" id="CAB5230055.1"/>
    </source>
</evidence>
<dbReference type="EMBL" id="LR797424">
    <property type="protein sequence ID" value="CAB4215614.1"/>
    <property type="molecule type" value="Genomic_DNA"/>
</dbReference>
<dbReference type="EMBL" id="LR796978">
    <property type="protein sequence ID" value="CAB4179267.1"/>
    <property type="molecule type" value="Genomic_DNA"/>
</dbReference>
<proteinExistence type="predicted"/>
<accession>A0A6J5QNP9</accession>
<evidence type="ECO:0000313" key="2">
    <source>
        <dbReference type="EMBL" id="CAB4184177.1"/>
    </source>
</evidence>
<evidence type="ECO:0008006" key="6">
    <source>
        <dbReference type="Google" id="ProtNLM"/>
    </source>
</evidence>
<evidence type="ECO:0000313" key="1">
    <source>
        <dbReference type="EMBL" id="CAB4179267.1"/>
    </source>
</evidence>
<reference evidence="2" key="1">
    <citation type="submission" date="2020-05" db="EMBL/GenBank/DDBJ databases">
        <authorList>
            <person name="Chiriac C."/>
            <person name="Salcher M."/>
            <person name="Ghai R."/>
            <person name="Kavagutti S V."/>
        </authorList>
    </citation>
    <scope>NUCLEOTIDE SEQUENCE</scope>
</reference>
<evidence type="ECO:0000313" key="4">
    <source>
        <dbReference type="EMBL" id="CAB4215614.1"/>
    </source>
</evidence>
<dbReference type="EMBL" id="LR797052">
    <property type="protein sequence ID" value="CAB4184177.1"/>
    <property type="molecule type" value="Genomic_DNA"/>
</dbReference>
<protein>
    <recommendedName>
        <fullName evidence="6">DNA transfer protein p32</fullName>
    </recommendedName>
</protein>
<organism evidence="2">
    <name type="scientific">uncultured Caudovirales phage</name>
    <dbReference type="NCBI Taxonomy" id="2100421"/>
    <lineage>
        <taxon>Viruses</taxon>
        <taxon>Duplodnaviria</taxon>
        <taxon>Heunggongvirae</taxon>
        <taxon>Uroviricota</taxon>
        <taxon>Caudoviricetes</taxon>
        <taxon>Peduoviridae</taxon>
        <taxon>Maltschvirus</taxon>
        <taxon>Maltschvirus maltsch</taxon>
    </lineage>
</organism>
<sequence>MSAGVSSTVIAGTIVGGAMLGSAYMSSQAAGKAADQYANAANQGITFNREMYGNVLGQNQPYMDAGATGLNLYKGLANSGYLTNQPSINDLTSLMPNYKFGMDQGLGQFGAGVNAGGGLISGNAIQGGQQFAQDYAGNSLNNAFNQYQANRTNVVSNVNALTGVGQNANAITAGAASGTSANVGNLYSSIGNAQAAGTMGQANAYSGQLNNISNYAMLYGLKKMG</sequence>
<dbReference type="EMBL" id="LR797318">
    <property type="protein sequence ID" value="CAB4202848.1"/>
    <property type="molecule type" value="Genomic_DNA"/>
</dbReference>